<evidence type="ECO:0000313" key="1">
    <source>
        <dbReference type="EMBL" id="SHM94408.1"/>
    </source>
</evidence>
<dbReference type="EMBL" id="FRBW01000004">
    <property type="protein sequence ID" value="SHM94408.1"/>
    <property type="molecule type" value="Genomic_DNA"/>
</dbReference>
<dbReference type="AlphaFoldDB" id="A0A1M7MTR9"/>
<gene>
    <name evidence="1" type="ORF">SAMN05444272_3548</name>
</gene>
<dbReference type="OrthoDB" id="7867040at2"/>
<organism evidence="1 2">
    <name type="scientific">Roseibium suaedae</name>
    <dbReference type="NCBI Taxonomy" id="735517"/>
    <lineage>
        <taxon>Bacteria</taxon>
        <taxon>Pseudomonadati</taxon>
        <taxon>Pseudomonadota</taxon>
        <taxon>Alphaproteobacteria</taxon>
        <taxon>Hyphomicrobiales</taxon>
        <taxon>Stappiaceae</taxon>
        <taxon>Roseibium</taxon>
    </lineage>
</organism>
<accession>A0A1M7MTR9</accession>
<dbReference type="RefSeq" id="WP_073014654.1">
    <property type="nucleotide sequence ID" value="NZ_FRBW01000004.1"/>
</dbReference>
<name>A0A1M7MTR9_9HYPH</name>
<reference evidence="1 2" key="1">
    <citation type="submission" date="2016-11" db="EMBL/GenBank/DDBJ databases">
        <authorList>
            <person name="Jaros S."/>
            <person name="Januszkiewicz K."/>
            <person name="Wedrychowicz H."/>
        </authorList>
    </citation>
    <scope>NUCLEOTIDE SEQUENCE [LARGE SCALE GENOMIC DNA]</scope>
    <source>
        <strain evidence="1 2">DSM 22153</strain>
    </source>
</reference>
<protein>
    <submittedName>
        <fullName evidence="1">Uncharacterized protein</fullName>
    </submittedName>
</protein>
<dbReference type="STRING" id="735517.SAMN05444272_3548"/>
<keyword evidence="2" id="KW-1185">Reference proteome</keyword>
<dbReference type="Proteomes" id="UP000186002">
    <property type="component" value="Unassembled WGS sequence"/>
</dbReference>
<sequence>MPDLQTPENQTRRAERLVVEGVRRWMAGYATNDASCWEMAWDLYAAELGKERARRPVSELSCYARALKTHGTRSLCLFPYDCPKLCQDECLVMAFVAAAQQQNTAAQESIAQALFHPEGRNDALFAATEFASALGECGLMLATVDPDSLTLEMCPLRKMGLPIRH</sequence>
<proteinExistence type="predicted"/>
<evidence type="ECO:0000313" key="2">
    <source>
        <dbReference type="Proteomes" id="UP000186002"/>
    </source>
</evidence>